<feature type="transmembrane region" description="Helical" evidence="2">
    <location>
        <begin position="30"/>
        <end position="55"/>
    </location>
</feature>
<feature type="transmembrane region" description="Helical" evidence="2">
    <location>
        <begin position="93"/>
        <end position="110"/>
    </location>
</feature>
<feature type="transmembrane region" description="Helical" evidence="2">
    <location>
        <begin position="235"/>
        <end position="260"/>
    </location>
</feature>
<evidence type="ECO:0000256" key="2">
    <source>
        <dbReference type="SAM" id="Phobius"/>
    </source>
</evidence>
<feature type="transmembrane region" description="Helical" evidence="2">
    <location>
        <begin position="190"/>
        <end position="209"/>
    </location>
</feature>
<accession>A0ABV3LS35</accession>
<sequence length="364" mass="37561">MTVSANSSGTTRARRGTAARRPPDRAPFAAQVWGVLYALLLVGWAATGTAVPLTAHTHQPAALHLAQATLAVLAAVACWAAASAHRVRSGRDVVGVSLALLIPAFAWGAIGLPMHFVTLVSGAGVESATGLAHTVLSTCGAGLLLRVAVARRRRLRGRCARCGGEHQGRGGGTWVHPPASTASARTRATAYVLMCGLLPWAVVKTVWLFGGDALGVSGEAWQHDVEAQGTGAARFLASLGIDVTVLAALLGVFLLTGLMYRWGQVFPRWTWPLAGRRVPRLLPLIPAWLTGGALTAYGTGLLVYAPLSAVGVVPAVEPVGVFTTVSGMTWMVAFGGLCFAGLGGGLLVAARSYAARTRPVCGGV</sequence>
<keyword evidence="2" id="KW-0812">Transmembrane</keyword>
<keyword evidence="2" id="KW-0472">Membrane</keyword>
<feature type="transmembrane region" description="Helical" evidence="2">
    <location>
        <begin position="61"/>
        <end position="81"/>
    </location>
</feature>
<dbReference type="RefSeq" id="WP_359771051.1">
    <property type="nucleotide sequence ID" value="NZ_JBEYRR010000001.1"/>
</dbReference>
<protein>
    <submittedName>
        <fullName evidence="3">Uncharacterized protein</fullName>
    </submittedName>
</protein>
<feature type="region of interest" description="Disordered" evidence="1">
    <location>
        <begin position="1"/>
        <end position="22"/>
    </location>
</feature>
<dbReference type="Proteomes" id="UP001553843">
    <property type="component" value="Unassembled WGS sequence"/>
</dbReference>
<keyword evidence="4" id="KW-1185">Reference proteome</keyword>
<evidence type="ECO:0000313" key="4">
    <source>
        <dbReference type="Proteomes" id="UP001553843"/>
    </source>
</evidence>
<feature type="transmembrane region" description="Helical" evidence="2">
    <location>
        <begin position="281"/>
        <end position="307"/>
    </location>
</feature>
<evidence type="ECO:0000256" key="1">
    <source>
        <dbReference type="SAM" id="MobiDB-lite"/>
    </source>
</evidence>
<reference evidence="3 4" key="1">
    <citation type="submission" date="2024-06" db="EMBL/GenBank/DDBJ databases">
        <title>The Natural Products Discovery Center: Release of the First 8490 Sequenced Strains for Exploring Actinobacteria Biosynthetic Diversity.</title>
        <authorList>
            <person name="Kalkreuter E."/>
            <person name="Kautsar S.A."/>
            <person name="Yang D."/>
            <person name="Bader C.D."/>
            <person name="Teijaro C.N."/>
            <person name="Fluegel L."/>
            <person name="Davis C.M."/>
            <person name="Simpson J.R."/>
            <person name="Lauterbach L."/>
            <person name="Steele A.D."/>
            <person name="Gui C."/>
            <person name="Meng S."/>
            <person name="Li G."/>
            <person name="Viehrig K."/>
            <person name="Ye F."/>
            <person name="Su P."/>
            <person name="Kiefer A.F."/>
            <person name="Nichols A."/>
            <person name="Cepeda A.J."/>
            <person name="Yan W."/>
            <person name="Fan B."/>
            <person name="Jiang Y."/>
            <person name="Adhikari A."/>
            <person name="Zheng C.-J."/>
            <person name="Schuster L."/>
            <person name="Cowan T.M."/>
            <person name="Smanski M.J."/>
            <person name="Chevrette M.G."/>
            <person name="De Carvalho L.P.S."/>
            <person name="Shen B."/>
        </authorList>
    </citation>
    <scope>NUCLEOTIDE SEQUENCE [LARGE SCALE GENOMIC DNA]</scope>
    <source>
        <strain evidence="3 4">NPDC047833</strain>
    </source>
</reference>
<comment type="caution">
    <text evidence="3">The sequence shown here is derived from an EMBL/GenBank/DDBJ whole genome shotgun (WGS) entry which is preliminary data.</text>
</comment>
<dbReference type="EMBL" id="JBEYRS010000003">
    <property type="protein sequence ID" value="MEW2362263.1"/>
    <property type="molecule type" value="Genomic_DNA"/>
</dbReference>
<gene>
    <name evidence="3" type="ORF">AB0887_09915</name>
</gene>
<name>A0ABV3LS35_9ACTN</name>
<evidence type="ECO:0000313" key="3">
    <source>
        <dbReference type="EMBL" id="MEW2362263.1"/>
    </source>
</evidence>
<organism evidence="3 4">
    <name type="scientific">Streptomyces huasconensis</name>
    <dbReference type="NCBI Taxonomy" id="1854574"/>
    <lineage>
        <taxon>Bacteria</taxon>
        <taxon>Bacillati</taxon>
        <taxon>Actinomycetota</taxon>
        <taxon>Actinomycetes</taxon>
        <taxon>Kitasatosporales</taxon>
        <taxon>Streptomycetaceae</taxon>
        <taxon>Streptomyces</taxon>
    </lineage>
</organism>
<keyword evidence="2" id="KW-1133">Transmembrane helix</keyword>
<feature type="transmembrane region" description="Helical" evidence="2">
    <location>
        <begin position="327"/>
        <end position="349"/>
    </location>
</feature>
<feature type="transmembrane region" description="Helical" evidence="2">
    <location>
        <begin position="130"/>
        <end position="149"/>
    </location>
</feature>
<proteinExistence type="predicted"/>